<feature type="domain" description="HicB-like antitoxin of toxin-antitoxin system" evidence="1">
    <location>
        <begin position="12"/>
        <end position="63"/>
    </location>
</feature>
<dbReference type="AlphaFoldDB" id="A0A4D7CBA8"/>
<keyword evidence="3" id="KW-1185">Reference proteome</keyword>
<dbReference type="InterPro" id="IPR031807">
    <property type="entry name" value="HicB-like"/>
</dbReference>
<accession>A0A4D7CBA8</accession>
<dbReference type="InterPro" id="IPR035069">
    <property type="entry name" value="TTHA1013/TTHA0281-like"/>
</dbReference>
<evidence type="ECO:0000259" key="1">
    <source>
        <dbReference type="Pfam" id="PF15919"/>
    </source>
</evidence>
<dbReference type="Pfam" id="PF15919">
    <property type="entry name" value="HicB_lk_antitox"/>
    <property type="match status" value="1"/>
</dbReference>
<organism evidence="2 3">
    <name type="scientific">Hankyongella ginsenosidimutans</name>
    <dbReference type="NCBI Taxonomy" id="1763828"/>
    <lineage>
        <taxon>Bacteria</taxon>
        <taxon>Pseudomonadati</taxon>
        <taxon>Pseudomonadota</taxon>
        <taxon>Alphaproteobacteria</taxon>
        <taxon>Sphingomonadales</taxon>
        <taxon>Sphingomonadaceae</taxon>
        <taxon>Hankyongella</taxon>
    </lineage>
</organism>
<evidence type="ECO:0000313" key="2">
    <source>
        <dbReference type="EMBL" id="QCI79266.1"/>
    </source>
</evidence>
<protein>
    <submittedName>
        <fullName evidence="2">Type II toxin-antitoxin system HicB family antitoxin</fullName>
    </submittedName>
</protein>
<gene>
    <name evidence="2" type="ORF">E6W36_05930</name>
</gene>
<dbReference type="Gene3D" id="3.30.160.250">
    <property type="match status" value="1"/>
</dbReference>
<dbReference type="Proteomes" id="UP000298714">
    <property type="component" value="Chromosome"/>
</dbReference>
<evidence type="ECO:0000313" key="3">
    <source>
        <dbReference type="Proteomes" id="UP000298714"/>
    </source>
</evidence>
<sequence length="71" mass="7919">MRHHYHINLFWSDEDGLWVADVPDLKSCAAFGDTPAQALAEVEHAMEAWLEAAHDTGLAVPAPRYRPVIHA</sequence>
<dbReference type="RefSeq" id="WP_222874097.1">
    <property type="nucleotide sequence ID" value="NZ_CP039704.1"/>
</dbReference>
<dbReference type="SUPFAM" id="SSF143100">
    <property type="entry name" value="TTHA1013/TTHA0281-like"/>
    <property type="match status" value="1"/>
</dbReference>
<dbReference type="EMBL" id="CP039704">
    <property type="protein sequence ID" value="QCI79266.1"/>
    <property type="molecule type" value="Genomic_DNA"/>
</dbReference>
<name>A0A4D7CBA8_9SPHN</name>
<dbReference type="KEGG" id="hgn:E6W36_05930"/>
<reference evidence="3" key="1">
    <citation type="submission" date="2019-04" db="EMBL/GenBank/DDBJ databases">
        <title>Complete genome sequence of Sphingomonas sp. W1-2-3.</title>
        <authorList>
            <person name="Im W.T."/>
        </authorList>
    </citation>
    <scope>NUCLEOTIDE SEQUENCE [LARGE SCALE GENOMIC DNA]</scope>
    <source>
        <strain evidence="3">W1-2-3</strain>
    </source>
</reference>
<proteinExistence type="predicted"/>